<dbReference type="RefSeq" id="WP_203003505.1">
    <property type="nucleotide sequence ID" value="NZ_JADWYU010000160.1"/>
</dbReference>
<dbReference type="EMBL" id="JAEACQ010000223">
    <property type="protein sequence ID" value="MBL7629221.1"/>
    <property type="molecule type" value="Genomic_DNA"/>
</dbReference>
<sequence>MRTFLSKNRAGVTRHTPMPGGGSRDHVADTDVGGSHPGSERKQTGRTRVIRPAGASSAKPDEARAQPSGPKVIRGPQAPVDEPAPRRRARGPLPSEGGLNTWPSTLPPRLGGFF</sequence>
<name>A0A937UST0_9ACTN</name>
<reference evidence="2" key="1">
    <citation type="submission" date="2020-12" db="EMBL/GenBank/DDBJ databases">
        <title>Genomic characterization of non-nitrogen-fixing Frankia strains.</title>
        <authorList>
            <person name="Carlos-Shanley C."/>
            <person name="Guerra T."/>
            <person name="Hahn D."/>
        </authorList>
    </citation>
    <scope>NUCLEOTIDE SEQUENCE</scope>
    <source>
        <strain evidence="2">CN6</strain>
    </source>
</reference>
<organism evidence="2 3">
    <name type="scientific">Frankia nepalensis</name>
    <dbReference type="NCBI Taxonomy" id="1836974"/>
    <lineage>
        <taxon>Bacteria</taxon>
        <taxon>Bacillati</taxon>
        <taxon>Actinomycetota</taxon>
        <taxon>Actinomycetes</taxon>
        <taxon>Frankiales</taxon>
        <taxon>Frankiaceae</taxon>
        <taxon>Frankia</taxon>
    </lineage>
</organism>
<evidence type="ECO:0000313" key="3">
    <source>
        <dbReference type="Proteomes" id="UP000604475"/>
    </source>
</evidence>
<dbReference type="Proteomes" id="UP000604475">
    <property type="component" value="Unassembled WGS sequence"/>
</dbReference>
<accession>A0A937UST0</accession>
<protein>
    <submittedName>
        <fullName evidence="2">Uncharacterized protein</fullName>
    </submittedName>
</protein>
<evidence type="ECO:0000313" key="2">
    <source>
        <dbReference type="EMBL" id="MBL7629221.1"/>
    </source>
</evidence>
<dbReference type="AlphaFoldDB" id="A0A937UST0"/>
<gene>
    <name evidence="2" type="ORF">I7412_19055</name>
</gene>
<feature type="region of interest" description="Disordered" evidence="1">
    <location>
        <begin position="1"/>
        <end position="114"/>
    </location>
</feature>
<keyword evidence="3" id="KW-1185">Reference proteome</keyword>
<evidence type="ECO:0000256" key="1">
    <source>
        <dbReference type="SAM" id="MobiDB-lite"/>
    </source>
</evidence>
<proteinExistence type="predicted"/>
<comment type="caution">
    <text evidence="2">The sequence shown here is derived from an EMBL/GenBank/DDBJ whole genome shotgun (WGS) entry which is preliminary data.</text>
</comment>